<feature type="region of interest" description="Disordered" evidence="1">
    <location>
        <begin position="84"/>
        <end position="114"/>
    </location>
</feature>
<keyword evidence="3" id="KW-1185">Reference proteome</keyword>
<comment type="caution">
    <text evidence="2">The sequence shown here is derived from an EMBL/GenBank/DDBJ whole genome shotgun (WGS) entry which is preliminary data.</text>
</comment>
<proteinExistence type="predicted"/>
<evidence type="ECO:0000313" key="2">
    <source>
        <dbReference type="EMBL" id="KAG9452863.1"/>
    </source>
</evidence>
<name>A0AAV7EVW2_ARIFI</name>
<reference evidence="2 3" key="1">
    <citation type="submission" date="2021-07" db="EMBL/GenBank/DDBJ databases">
        <title>The Aristolochia fimbriata genome: insights into angiosperm evolution, floral development and chemical biosynthesis.</title>
        <authorList>
            <person name="Jiao Y."/>
        </authorList>
    </citation>
    <scope>NUCLEOTIDE SEQUENCE [LARGE SCALE GENOMIC DNA]</scope>
    <source>
        <strain evidence="2">IBCAS-2021</strain>
        <tissue evidence="2">Leaf</tissue>
    </source>
</reference>
<organism evidence="2 3">
    <name type="scientific">Aristolochia fimbriata</name>
    <name type="common">White veined hardy Dutchman's pipe vine</name>
    <dbReference type="NCBI Taxonomy" id="158543"/>
    <lineage>
        <taxon>Eukaryota</taxon>
        <taxon>Viridiplantae</taxon>
        <taxon>Streptophyta</taxon>
        <taxon>Embryophyta</taxon>
        <taxon>Tracheophyta</taxon>
        <taxon>Spermatophyta</taxon>
        <taxon>Magnoliopsida</taxon>
        <taxon>Magnoliidae</taxon>
        <taxon>Piperales</taxon>
        <taxon>Aristolochiaceae</taxon>
        <taxon>Aristolochia</taxon>
    </lineage>
</organism>
<dbReference type="EMBL" id="JAINDJ010000003">
    <property type="protein sequence ID" value="KAG9452863.1"/>
    <property type="molecule type" value="Genomic_DNA"/>
</dbReference>
<protein>
    <submittedName>
        <fullName evidence="2">Uncharacterized protein</fullName>
    </submittedName>
</protein>
<gene>
    <name evidence="2" type="ORF">H6P81_005767</name>
</gene>
<evidence type="ECO:0000256" key="1">
    <source>
        <dbReference type="SAM" id="MobiDB-lite"/>
    </source>
</evidence>
<accession>A0AAV7EVW2</accession>
<sequence length="219" mass="24395">MSAITTTTIHKQFKLESLSDISKEPSFSLCFIEILIIRGTKAIVKVGDRVLSFPIPSPVVLGSTEASAIIGMIADCPGNGLHKGNHPKFESRKRKFKNGCRRKKEKKKERMKERNLSKEAAVDLMSWLDSIVGFVPSWGVPDPDRCMALQTWKALFVGLLYLSHTHPLPPAEYMQQGRRHGQGPSCTLVRIQKHCSLQAAVGDELFSTRPRIRVLSSGN</sequence>
<evidence type="ECO:0000313" key="3">
    <source>
        <dbReference type="Proteomes" id="UP000825729"/>
    </source>
</evidence>
<dbReference type="Proteomes" id="UP000825729">
    <property type="component" value="Unassembled WGS sequence"/>
</dbReference>
<dbReference type="AlphaFoldDB" id="A0AAV7EVW2"/>
<feature type="compositionally biased region" description="Basic residues" evidence="1">
    <location>
        <begin position="84"/>
        <end position="107"/>
    </location>
</feature>